<keyword evidence="6" id="KW-0539">Nucleus</keyword>
<dbReference type="PANTHER" id="PTHR13710">
    <property type="entry name" value="DNA HELICASE RECQ FAMILY MEMBER"/>
    <property type="match status" value="1"/>
</dbReference>
<comment type="caution">
    <text evidence="12">The sequence shown here is derived from an EMBL/GenBank/DDBJ whole genome shotgun (WGS) entry which is preliminary data.</text>
</comment>
<keyword evidence="12" id="KW-0378">Hydrolase</keyword>
<evidence type="ECO:0000256" key="5">
    <source>
        <dbReference type="ARBA" id="ARBA00023235"/>
    </source>
</evidence>
<proteinExistence type="inferred from homology"/>
<dbReference type="GO" id="GO:0009378">
    <property type="term" value="F:four-way junction helicase activity"/>
    <property type="evidence" value="ECO:0007669"/>
    <property type="project" value="TreeGrafter"/>
</dbReference>
<keyword evidence="2" id="KW-0547">Nucleotide-binding</keyword>
<feature type="domain" description="Helicase ATP-binding" evidence="10">
    <location>
        <begin position="48"/>
        <end position="237"/>
    </location>
</feature>
<reference evidence="12" key="1">
    <citation type="submission" date="2021-03" db="EMBL/GenBank/DDBJ databases">
        <authorList>
            <person name="Bekaert M."/>
        </authorList>
    </citation>
    <scope>NUCLEOTIDE SEQUENCE</scope>
</reference>
<evidence type="ECO:0000256" key="7">
    <source>
        <dbReference type="ARBA" id="ARBA00034617"/>
    </source>
</evidence>
<keyword evidence="13" id="KW-1185">Reference proteome</keyword>
<dbReference type="PROSITE" id="PS51194">
    <property type="entry name" value="HELICASE_CTER"/>
    <property type="match status" value="1"/>
</dbReference>
<organism evidence="12 13">
    <name type="scientific">Mytilus edulis</name>
    <name type="common">Blue mussel</name>
    <dbReference type="NCBI Taxonomy" id="6550"/>
    <lineage>
        <taxon>Eukaryota</taxon>
        <taxon>Metazoa</taxon>
        <taxon>Spiralia</taxon>
        <taxon>Lophotrochozoa</taxon>
        <taxon>Mollusca</taxon>
        <taxon>Bivalvia</taxon>
        <taxon>Autobranchia</taxon>
        <taxon>Pteriomorphia</taxon>
        <taxon>Mytilida</taxon>
        <taxon>Mytiloidea</taxon>
        <taxon>Mytilidae</taxon>
        <taxon>Mytilinae</taxon>
        <taxon>Mytilus</taxon>
    </lineage>
</organism>
<name>A0A8S3RPE8_MYTED</name>
<dbReference type="Gene3D" id="3.40.50.300">
    <property type="entry name" value="P-loop containing nucleotide triphosphate hydrolases"/>
    <property type="match status" value="2"/>
</dbReference>
<dbReference type="PROSITE" id="PS51192">
    <property type="entry name" value="HELICASE_ATP_BIND_1"/>
    <property type="match status" value="1"/>
</dbReference>
<evidence type="ECO:0000313" key="12">
    <source>
        <dbReference type="EMBL" id="CAG2210874.1"/>
    </source>
</evidence>
<dbReference type="GO" id="GO:0043138">
    <property type="term" value="F:3'-5' DNA helicase activity"/>
    <property type="evidence" value="ECO:0007669"/>
    <property type="project" value="UniProtKB-EC"/>
</dbReference>
<keyword evidence="5" id="KW-0413">Isomerase</keyword>
<dbReference type="OrthoDB" id="6064780at2759"/>
<dbReference type="SMART" id="SM00487">
    <property type="entry name" value="DEXDc"/>
    <property type="match status" value="1"/>
</dbReference>
<evidence type="ECO:0000256" key="6">
    <source>
        <dbReference type="ARBA" id="ARBA00023242"/>
    </source>
</evidence>
<dbReference type="Pfam" id="PF00270">
    <property type="entry name" value="DEAD"/>
    <property type="match status" value="1"/>
</dbReference>
<evidence type="ECO:0000259" key="11">
    <source>
        <dbReference type="PROSITE" id="PS51194"/>
    </source>
</evidence>
<dbReference type="GO" id="GO:0005737">
    <property type="term" value="C:cytoplasm"/>
    <property type="evidence" value="ECO:0007669"/>
    <property type="project" value="TreeGrafter"/>
</dbReference>
<comment type="catalytic activity">
    <reaction evidence="7">
        <text>Couples ATP hydrolysis with the unwinding of duplex DNA by translocating in the 3'-5' direction.</text>
        <dbReference type="EC" id="5.6.2.4"/>
    </reaction>
</comment>
<dbReference type="GO" id="GO:0016787">
    <property type="term" value="F:hydrolase activity"/>
    <property type="evidence" value="ECO:0007669"/>
    <property type="project" value="UniProtKB-KW"/>
</dbReference>
<accession>A0A8S3RPE8</accession>
<evidence type="ECO:0000259" key="10">
    <source>
        <dbReference type="PROSITE" id="PS51192"/>
    </source>
</evidence>
<dbReference type="GO" id="GO:0005694">
    <property type="term" value="C:chromosome"/>
    <property type="evidence" value="ECO:0007669"/>
    <property type="project" value="TreeGrafter"/>
</dbReference>
<dbReference type="SUPFAM" id="SSF52540">
    <property type="entry name" value="P-loop containing nucleoside triphosphate hydrolases"/>
    <property type="match status" value="1"/>
</dbReference>
<keyword evidence="4" id="KW-0238">DNA-binding</keyword>
<dbReference type="InterPro" id="IPR011545">
    <property type="entry name" value="DEAD/DEAH_box_helicase_dom"/>
</dbReference>
<sequence>MATSIVDRFDTTILSKFENSLSLKYALSCINMKRQTEYNFHKPKQADCINLLKERDIIACLRTGYGKSLIFETLSYQNYKQIPTVLIVSPLNSFITEQLQRYGKDAVCITTGFIEKLKENQCVHDTCINSEEHCVCTCDLCRFRQSYYRFVIGHPEHILKTVFDIFKNLCWQEKVTYIIVDEAHCIEKWGNDFRKDYKRFSQLRSAFPLSRVLALTGTATQKMTVISPLISDLRKNKDKFPKTVVYSKLKWCAEGYQLTMMPEEDGTSVCEEVKTIVSQYHAPCTEKFKEEVVEQMNCGSLRLLFATEAYSMGTDAPDIRQVVHYGVPSSLETYLQEVGRAGRDGKYSKATLYYNKYDIGKNMPVDQEVRDFVTTLDCRWENLCTYFGSEFARKVVGHDCCDNCEKHCDCLLCYEPLLETEELPMKSKKMKLETDNKHDKDVLRSLLFQYLKAESELTEMPNNIPSTGLSLDLIEKICSSTDHLQTVQQILELFPYLNPQYAENIAVIIGHAKL</sequence>
<evidence type="ECO:0000256" key="3">
    <source>
        <dbReference type="ARBA" id="ARBA00022840"/>
    </source>
</evidence>
<comment type="similarity">
    <text evidence="1">Belongs to the helicase family. RecQ subfamily.</text>
</comment>
<evidence type="ECO:0000313" key="13">
    <source>
        <dbReference type="Proteomes" id="UP000683360"/>
    </source>
</evidence>
<dbReference type="GO" id="GO:0005634">
    <property type="term" value="C:nucleus"/>
    <property type="evidence" value="ECO:0007669"/>
    <property type="project" value="TreeGrafter"/>
</dbReference>
<dbReference type="Proteomes" id="UP000683360">
    <property type="component" value="Unassembled WGS sequence"/>
</dbReference>
<dbReference type="InterPro" id="IPR001650">
    <property type="entry name" value="Helicase_C-like"/>
</dbReference>
<keyword evidence="3" id="KW-0067">ATP-binding</keyword>
<evidence type="ECO:0000256" key="9">
    <source>
        <dbReference type="ARBA" id="ARBA00044542"/>
    </source>
</evidence>
<dbReference type="AlphaFoldDB" id="A0A8S3RPE8"/>
<dbReference type="InterPro" id="IPR014001">
    <property type="entry name" value="Helicase_ATP-bd"/>
</dbReference>
<evidence type="ECO:0000256" key="8">
    <source>
        <dbReference type="ARBA" id="ARBA00034808"/>
    </source>
</evidence>
<dbReference type="EC" id="5.6.2.4" evidence="8"/>
<protein>
    <recommendedName>
        <fullName evidence="8">DNA 3'-5' helicase</fullName>
        <ecNumber evidence="8">5.6.2.4</ecNumber>
    </recommendedName>
    <alternativeName>
        <fullName evidence="9">DNA 3'-5' helicase BLM</fullName>
    </alternativeName>
</protein>
<gene>
    <name evidence="12" type="ORF">MEDL_24955</name>
</gene>
<dbReference type="GO" id="GO:0005524">
    <property type="term" value="F:ATP binding"/>
    <property type="evidence" value="ECO:0007669"/>
    <property type="project" value="UniProtKB-KW"/>
</dbReference>
<evidence type="ECO:0000256" key="1">
    <source>
        <dbReference type="ARBA" id="ARBA00005446"/>
    </source>
</evidence>
<dbReference type="PANTHER" id="PTHR13710:SF153">
    <property type="entry name" value="RECQ-LIKE DNA HELICASE BLM"/>
    <property type="match status" value="1"/>
</dbReference>
<dbReference type="EMBL" id="CAJPWZ010001246">
    <property type="protein sequence ID" value="CAG2210874.1"/>
    <property type="molecule type" value="Genomic_DNA"/>
</dbReference>
<dbReference type="Pfam" id="PF00271">
    <property type="entry name" value="Helicase_C"/>
    <property type="match status" value="1"/>
</dbReference>
<feature type="domain" description="Helicase C-terminal" evidence="11">
    <location>
        <begin position="225"/>
        <end position="384"/>
    </location>
</feature>
<evidence type="ECO:0000256" key="4">
    <source>
        <dbReference type="ARBA" id="ARBA00023125"/>
    </source>
</evidence>
<dbReference type="GO" id="GO:0003677">
    <property type="term" value="F:DNA binding"/>
    <property type="evidence" value="ECO:0007669"/>
    <property type="project" value="UniProtKB-KW"/>
</dbReference>
<evidence type="ECO:0000256" key="2">
    <source>
        <dbReference type="ARBA" id="ARBA00022741"/>
    </source>
</evidence>
<dbReference type="InterPro" id="IPR027417">
    <property type="entry name" value="P-loop_NTPase"/>
</dbReference>
<dbReference type="SMART" id="SM00490">
    <property type="entry name" value="HELICc"/>
    <property type="match status" value="1"/>
</dbReference>
<dbReference type="GO" id="GO:0000724">
    <property type="term" value="P:double-strand break repair via homologous recombination"/>
    <property type="evidence" value="ECO:0007669"/>
    <property type="project" value="TreeGrafter"/>
</dbReference>